<dbReference type="EMBL" id="CAJNON010000033">
    <property type="protein sequence ID" value="CAF0831757.1"/>
    <property type="molecule type" value="Genomic_DNA"/>
</dbReference>
<dbReference type="Proteomes" id="UP000663845">
    <property type="component" value="Unassembled WGS sequence"/>
</dbReference>
<evidence type="ECO:0000313" key="2">
    <source>
        <dbReference type="EMBL" id="CAF0831757.1"/>
    </source>
</evidence>
<comment type="caution">
    <text evidence="3">The sequence shown here is derived from an EMBL/GenBank/DDBJ whole genome shotgun (WGS) entry which is preliminary data.</text>
</comment>
<name>A0A813VG03_9BILA</name>
<reference evidence="3" key="1">
    <citation type="submission" date="2021-02" db="EMBL/GenBank/DDBJ databases">
        <authorList>
            <person name="Nowell W R."/>
        </authorList>
    </citation>
    <scope>NUCLEOTIDE SEQUENCE</scope>
</reference>
<dbReference type="Proteomes" id="UP000663891">
    <property type="component" value="Unassembled WGS sequence"/>
</dbReference>
<proteinExistence type="predicted"/>
<evidence type="ECO:0000313" key="3">
    <source>
        <dbReference type="EMBL" id="CAF0837904.1"/>
    </source>
</evidence>
<protein>
    <submittedName>
        <fullName evidence="3">Uncharacterized protein</fullName>
    </submittedName>
</protein>
<evidence type="ECO:0000313" key="1">
    <source>
        <dbReference type="EMBL" id="CAF0758561.1"/>
    </source>
</evidence>
<dbReference type="EMBL" id="CAJNOG010000015">
    <property type="protein sequence ID" value="CAF0758561.1"/>
    <property type="molecule type" value="Genomic_DNA"/>
</dbReference>
<dbReference type="AlphaFoldDB" id="A0A813VG03"/>
<evidence type="ECO:0000313" key="4">
    <source>
        <dbReference type="Proteomes" id="UP000663860"/>
    </source>
</evidence>
<accession>A0A813VG03</accession>
<dbReference type="Proteomes" id="UP000663860">
    <property type="component" value="Unassembled WGS sequence"/>
</dbReference>
<dbReference type="EMBL" id="CAJNOE010000061">
    <property type="protein sequence ID" value="CAF0837904.1"/>
    <property type="molecule type" value="Genomic_DNA"/>
</dbReference>
<organism evidence="3 4">
    <name type="scientific">Adineta steineri</name>
    <dbReference type="NCBI Taxonomy" id="433720"/>
    <lineage>
        <taxon>Eukaryota</taxon>
        <taxon>Metazoa</taxon>
        <taxon>Spiralia</taxon>
        <taxon>Gnathifera</taxon>
        <taxon>Rotifera</taxon>
        <taxon>Eurotatoria</taxon>
        <taxon>Bdelloidea</taxon>
        <taxon>Adinetida</taxon>
        <taxon>Adinetidae</taxon>
        <taxon>Adineta</taxon>
    </lineage>
</organism>
<sequence>MIELKQFHLYATLNSHDDSRNILSRFQDQYWFDHKWTFGMHGKYLYTLPFHFEYLRDFSCDFNDIESSNSQVLLTNPRIWYTVKYIDLYYRSTYDINFLKELKLKMPKLIFIKHRPVFEINKNGKEIEDLYIDTNEKMKSHVTLDNITTIQFDRGSVENRKTWLTNALPNINHLLLSSVNLPSPDSQSADLLNKRIRRLDINSRYSPLIQLTEISYVYFSNVEHIYFELFYDPQRRSQWYTDIVKKILKNFKSLERLIIHSFLDIRDSRNHMKKDFINILEHSDMIEINKNFQMKQFGEWILFSKDGWNGTLSSILRKFKFFN</sequence>
<gene>
    <name evidence="3" type="ORF">IZO911_LOCUS8899</name>
    <name evidence="1" type="ORF">JYZ213_LOCUS2920</name>
    <name evidence="2" type="ORF">VCS650_LOCUS5643</name>
</gene>